<gene>
    <name evidence="3" type="ORF">EAS61_02060</name>
    <name evidence="2" type="ORF">EAS62_03040</name>
    <name evidence="4" type="ORF">XH94_04775</name>
</gene>
<proteinExistence type="predicted"/>
<name>A0A4Q0R063_9BRAD</name>
<evidence type="ECO:0000313" key="2">
    <source>
        <dbReference type="EMBL" id="RXG99058.1"/>
    </source>
</evidence>
<evidence type="ECO:0000313" key="7">
    <source>
        <dbReference type="Proteomes" id="UP000290565"/>
    </source>
</evidence>
<reference evidence="3 6" key="2">
    <citation type="submission" date="2018-11" db="EMBL/GenBank/DDBJ databases">
        <title>Bradyrhizobium sp. nov., isolated from effective nodules of peanut in China.</title>
        <authorList>
            <person name="Li Y."/>
        </authorList>
    </citation>
    <scope>NUCLEOTIDE SEQUENCE [LARGE SCALE GENOMIC DNA]</scope>
    <source>
        <strain evidence="3 6">CCBAU 51770</strain>
        <strain evidence="2 5">CCBAU 51781</strain>
    </source>
</reference>
<dbReference type="EMBL" id="RKMK01000001">
    <property type="protein sequence ID" value="RXH03281.1"/>
    <property type="molecule type" value="Genomic_DNA"/>
</dbReference>
<evidence type="ECO:0000313" key="3">
    <source>
        <dbReference type="EMBL" id="RXH03281.1"/>
    </source>
</evidence>
<dbReference type="EMBL" id="LBJM01000010">
    <property type="protein sequence ID" value="RXH41965.1"/>
    <property type="molecule type" value="Genomic_DNA"/>
</dbReference>
<dbReference type="AlphaFoldDB" id="A0A4Q0R063"/>
<evidence type="ECO:0000313" key="6">
    <source>
        <dbReference type="Proteomes" id="UP000290174"/>
    </source>
</evidence>
<dbReference type="Proteomes" id="UP000290174">
    <property type="component" value="Unassembled WGS sequence"/>
</dbReference>
<accession>A0A4Q0R063</accession>
<evidence type="ECO:0000313" key="4">
    <source>
        <dbReference type="EMBL" id="RXH41965.1"/>
    </source>
</evidence>
<organism evidence="3 6">
    <name type="scientific">Bradyrhizobium zhanjiangense</name>
    <dbReference type="NCBI Taxonomy" id="1325107"/>
    <lineage>
        <taxon>Bacteria</taxon>
        <taxon>Pseudomonadati</taxon>
        <taxon>Pseudomonadota</taxon>
        <taxon>Alphaproteobacteria</taxon>
        <taxon>Hyphomicrobiales</taxon>
        <taxon>Nitrobacteraceae</taxon>
        <taxon>Bradyrhizobium</taxon>
    </lineage>
</organism>
<dbReference type="RefSeq" id="WP_128935661.1">
    <property type="nucleotide sequence ID" value="NZ_CP022221.1"/>
</dbReference>
<sequence>MKMLLSAVVLAAFAVSPASAAKMQPCTGEAIGKSMTAMGTVDSPAKQAMAKEMAAANSEMSKGNMRAACKHYMQAQKMSAK</sequence>
<protein>
    <submittedName>
        <fullName evidence="3">Uncharacterized protein</fullName>
    </submittedName>
</protein>
<keyword evidence="1" id="KW-0732">Signal</keyword>
<dbReference type="EMBL" id="RDRA01000002">
    <property type="protein sequence ID" value="RXG99058.1"/>
    <property type="molecule type" value="Genomic_DNA"/>
</dbReference>
<feature type="signal peptide" evidence="1">
    <location>
        <begin position="1"/>
        <end position="20"/>
    </location>
</feature>
<evidence type="ECO:0000313" key="5">
    <source>
        <dbReference type="Proteomes" id="UP000289946"/>
    </source>
</evidence>
<accession>A0A4Q0SPU4</accession>
<feature type="chain" id="PRO_5044607817" evidence="1">
    <location>
        <begin position="21"/>
        <end position="81"/>
    </location>
</feature>
<comment type="caution">
    <text evidence="3">The sequence shown here is derived from an EMBL/GenBank/DDBJ whole genome shotgun (WGS) entry which is preliminary data.</text>
</comment>
<evidence type="ECO:0000256" key="1">
    <source>
        <dbReference type="SAM" id="SignalP"/>
    </source>
</evidence>
<keyword evidence="5" id="KW-1185">Reference proteome</keyword>
<reference evidence="4 7" key="1">
    <citation type="submission" date="2015-04" db="EMBL/GenBank/DDBJ databases">
        <title>Comparative genomics of rhizobia nodulating Arachis hypogaea in China.</title>
        <authorList>
            <person name="Li Y."/>
        </authorList>
    </citation>
    <scope>NUCLEOTIDE SEQUENCE [LARGE SCALE GENOMIC DNA]</scope>
    <source>
        <strain evidence="4 7">CCBAU 51787</strain>
    </source>
</reference>
<dbReference type="Proteomes" id="UP000290565">
    <property type="component" value="Unassembled WGS sequence"/>
</dbReference>
<dbReference type="Proteomes" id="UP000289946">
    <property type="component" value="Unassembled WGS sequence"/>
</dbReference>